<dbReference type="Gene3D" id="3.10.20.30">
    <property type="match status" value="1"/>
</dbReference>
<keyword evidence="5" id="KW-0411">Iron-sulfur</keyword>
<dbReference type="GO" id="GO:0016491">
    <property type="term" value="F:oxidoreductase activity"/>
    <property type="evidence" value="ECO:0007669"/>
    <property type="project" value="UniProtKB-KW"/>
</dbReference>
<dbReference type="KEGG" id="hgr:DW355_05290"/>
<sequence>MHAPAPPPLRLRVNGAVHEVGAAPTAPLLAVLRNDLGLNGPKYGCGLGECGACTVLIDGVAARACVIPAGGVVGREITSLEGLGTRAMPHPVQRAFIDEQAAQCGYCLNGMVMMAAALLARDPCADEAAIRRELSGNLCRCGTHVEIVRAVLRAATNVAPSGAHTP</sequence>
<dbReference type="PANTHER" id="PTHR44379">
    <property type="entry name" value="OXIDOREDUCTASE WITH IRON-SULFUR SUBUNIT"/>
    <property type="match status" value="1"/>
</dbReference>
<feature type="domain" description="2Fe-2S ferredoxin-type" evidence="6">
    <location>
        <begin position="7"/>
        <end position="83"/>
    </location>
</feature>
<evidence type="ECO:0000256" key="1">
    <source>
        <dbReference type="ARBA" id="ARBA00022714"/>
    </source>
</evidence>
<dbReference type="PROSITE" id="PS00197">
    <property type="entry name" value="2FE2S_FER_1"/>
    <property type="match status" value="1"/>
</dbReference>
<evidence type="ECO:0000256" key="4">
    <source>
        <dbReference type="ARBA" id="ARBA00023004"/>
    </source>
</evidence>
<dbReference type="Pfam" id="PF00111">
    <property type="entry name" value="Fer2"/>
    <property type="match status" value="1"/>
</dbReference>
<dbReference type="RefSeq" id="WP_131278280.1">
    <property type="nucleotide sequence ID" value="NZ_CP031395.1"/>
</dbReference>
<evidence type="ECO:0000256" key="2">
    <source>
        <dbReference type="ARBA" id="ARBA00022723"/>
    </source>
</evidence>
<keyword evidence="3" id="KW-0560">Oxidoreductase</keyword>
<dbReference type="InterPro" id="IPR001041">
    <property type="entry name" value="2Fe-2S_ferredoxin-type"/>
</dbReference>
<dbReference type="PROSITE" id="PS51085">
    <property type="entry name" value="2FE2S_FER_2"/>
    <property type="match status" value="1"/>
</dbReference>
<dbReference type="GO" id="GO:0046872">
    <property type="term" value="F:metal ion binding"/>
    <property type="evidence" value="ECO:0007669"/>
    <property type="project" value="UniProtKB-KW"/>
</dbReference>
<evidence type="ECO:0000256" key="5">
    <source>
        <dbReference type="ARBA" id="ARBA00023014"/>
    </source>
</evidence>
<evidence type="ECO:0000313" key="8">
    <source>
        <dbReference type="Proteomes" id="UP000292939"/>
    </source>
</evidence>
<name>A0A4P6UGU3_9BURK</name>
<protein>
    <submittedName>
        <fullName evidence="7">(2Fe-2S)-binding protein</fullName>
    </submittedName>
</protein>
<organism evidence="7 8">
    <name type="scientific">Hylemonella gracilis</name>
    <dbReference type="NCBI Taxonomy" id="80880"/>
    <lineage>
        <taxon>Bacteria</taxon>
        <taxon>Pseudomonadati</taxon>
        <taxon>Pseudomonadota</taxon>
        <taxon>Betaproteobacteria</taxon>
        <taxon>Burkholderiales</taxon>
        <taxon>Comamonadaceae</taxon>
        <taxon>Hylemonella</taxon>
    </lineage>
</organism>
<keyword evidence="4" id="KW-0408">Iron</keyword>
<evidence type="ECO:0000313" key="7">
    <source>
        <dbReference type="EMBL" id="QBK04272.1"/>
    </source>
</evidence>
<keyword evidence="2" id="KW-0479">Metal-binding</keyword>
<evidence type="ECO:0000259" key="6">
    <source>
        <dbReference type="PROSITE" id="PS51085"/>
    </source>
</evidence>
<evidence type="ECO:0000256" key="3">
    <source>
        <dbReference type="ARBA" id="ARBA00023002"/>
    </source>
</evidence>
<dbReference type="SUPFAM" id="SSF54292">
    <property type="entry name" value="2Fe-2S ferredoxin-like"/>
    <property type="match status" value="1"/>
</dbReference>
<reference evidence="7 8" key="1">
    <citation type="submission" date="2018-07" db="EMBL/GenBank/DDBJ databases">
        <title>Exploring interactions and the metabolic potential of the ultra-small soil bacteria Hylemonella gracilis.</title>
        <authorList>
            <person name="Tyc O."/>
            <person name="Kulkarni P."/>
            <person name="Gawehns F."/>
            <person name="Hundscheid M."/>
            <person name="Zweers H."/>
            <person name="Garbeva P."/>
        </authorList>
    </citation>
    <scope>NUCLEOTIDE SEQUENCE [LARGE SCALE GENOMIC DNA]</scope>
    <source>
        <strain evidence="7 8">NS1</strain>
    </source>
</reference>
<accession>A0A4P6UGU3</accession>
<proteinExistence type="predicted"/>
<dbReference type="AlphaFoldDB" id="A0A4P6UGU3"/>
<dbReference type="GO" id="GO:0051537">
    <property type="term" value="F:2 iron, 2 sulfur cluster binding"/>
    <property type="evidence" value="ECO:0007669"/>
    <property type="project" value="UniProtKB-KW"/>
</dbReference>
<dbReference type="SUPFAM" id="SSF47741">
    <property type="entry name" value="CO dehydrogenase ISP C-domain like"/>
    <property type="match status" value="1"/>
</dbReference>
<dbReference type="EMBL" id="CP031395">
    <property type="protein sequence ID" value="QBK04272.1"/>
    <property type="molecule type" value="Genomic_DNA"/>
</dbReference>
<gene>
    <name evidence="7" type="ORF">DW355_05290</name>
</gene>
<dbReference type="InterPro" id="IPR012675">
    <property type="entry name" value="Beta-grasp_dom_sf"/>
</dbReference>
<dbReference type="InterPro" id="IPR036010">
    <property type="entry name" value="2Fe-2S_ferredoxin-like_sf"/>
</dbReference>
<dbReference type="OrthoDB" id="9179439at2"/>
<dbReference type="Gene3D" id="1.10.150.120">
    <property type="entry name" value="[2Fe-2S]-binding domain"/>
    <property type="match status" value="1"/>
</dbReference>
<dbReference type="InterPro" id="IPR036884">
    <property type="entry name" value="2Fe-2S-bd_dom_sf"/>
</dbReference>
<dbReference type="InterPro" id="IPR002888">
    <property type="entry name" value="2Fe-2S-bd"/>
</dbReference>
<dbReference type="Proteomes" id="UP000292939">
    <property type="component" value="Chromosome"/>
</dbReference>
<dbReference type="InterPro" id="IPR006058">
    <property type="entry name" value="2Fe2S_fd_BS"/>
</dbReference>
<dbReference type="PANTHER" id="PTHR44379:SF6">
    <property type="entry name" value="BLR6046 PROTEIN"/>
    <property type="match status" value="1"/>
</dbReference>
<dbReference type="InterPro" id="IPR051452">
    <property type="entry name" value="Diverse_Oxidoreductases"/>
</dbReference>
<dbReference type="Pfam" id="PF01799">
    <property type="entry name" value="Fer2_2"/>
    <property type="match status" value="1"/>
</dbReference>
<keyword evidence="1" id="KW-0001">2Fe-2S</keyword>